<gene>
    <name evidence="1" type="ORF">GCM10009786_11220</name>
</gene>
<protein>
    <recommendedName>
        <fullName evidence="3">LGFP repeat-containing protein</fullName>
    </recommendedName>
</protein>
<sequence length="189" mass="19483">MASGSAHSGDARRTLTRSAGATMTAALLLGTTALAPFSMTAAFADAGASGSAAPEHGQTLDSTVGVSETPAVGVDVPVSETAPAAQEKRGTAEKAERSALFTLEQFLFSGVINWGGYRFTFYSQKVLPGSGLAIPGRHVNEGGYVSDADGYIVLAGDAPKGTVFETPFGYQGKIYDRGTVGNHLDVYIE</sequence>
<dbReference type="EMBL" id="BAAAOP010000005">
    <property type="protein sequence ID" value="GAA2187222.1"/>
    <property type="molecule type" value="Genomic_DNA"/>
</dbReference>
<accession>A0ABN3B4I9</accession>
<reference evidence="1 2" key="1">
    <citation type="journal article" date="2019" name="Int. J. Syst. Evol. Microbiol.">
        <title>The Global Catalogue of Microorganisms (GCM) 10K type strain sequencing project: providing services to taxonomists for standard genome sequencing and annotation.</title>
        <authorList>
            <consortium name="The Broad Institute Genomics Platform"/>
            <consortium name="The Broad Institute Genome Sequencing Center for Infectious Disease"/>
            <person name="Wu L."/>
            <person name="Ma J."/>
        </authorList>
    </citation>
    <scope>NUCLEOTIDE SEQUENCE [LARGE SCALE GENOMIC DNA]</scope>
    <source>
        <strain evidence="1 2">JCM 14919</strain>
    </source>
</reference>
<dbReference type="Proteomes" id="UP001501084">
    <property type="component" value="Unassembled WGS sequence"/>
</dbReference>
<name>A0ABN3B4I9_9MICO</name>
<evidence type="ECO:0000313" key="2">
    <source>
        <dbReference type="Proteomes" id="UP001501084"/>
    </source>
</evidence>
<organism evidence="1 2">
    <name type="scientific">Leucobacter alluvii</name>
    <dbReference type="NCBI Taxonomy" id="340321"/>
    <lineage>
        <taxon>Bacteria</taxon>
        <taxon>Bacillati</taxon>
        <taxon>Actinomycetota</taxon>
        <taxon>Actinomycetes</taxon>
        <taxon>Micrococcales</taxon>
        <taxon>Microbacteriaceae</taxon>
        <taxon>Leucobacter</taxon>
    </lineage>
</organism>
<proteinExistence type="predicted"/>
<evidence type="ECO:0008006" key="3">
    <source>
        <dbReference type="Google" id="ProtNLM"/>
    </source>
</evidence>
<comment type="caution">
    <text evidence="1">The sequence shown here is derived from an EMBL/GenBank/DDBJ whole genome shotgun (WGS) entry which is preliminary data.</text>
</comment>
<dbReference type="RefSeq" id="WP_211648059.1">
    <property type="nucleotide sequence ID" value="NZ_BAAAOP010000005.1"/>
</dbReference>
<keyword evidence="2" id="KW-1185">Reference proteome</keyword>
<evidence type="ECO:0000313" key="1">
    <source>
        <dbReference type="EMBL" id="GAA2187222.1"/>
    </source>
</evidence>